<dbReference type="OrthoDB" id="9776534at2"/>
<evidence type="ECO:0000256" key="4">
    <source>
        <dbReference type="ARBA" id="ARBA00023186"/>
    </source>
</evidence>
<dbReference type="GO" id="GO:0044183">
    <property type="term" value="F:protein folding chaperone"/>
    <property type="evidence" value="ECO:0007669"/>
    <property type="project" value="TreeGrafter"/>
</dbReference>
<name>V2ZAH1_9FIRM</name>
<dbReference type="NCBIfam" id="NF001033">
    <property type="entry name" value="PRK00114.1"/>
    <property type="match status" value="1"/>
</dbReference>
<dbReference type="GO" id="GO:0051082">
    <property type="term" value="F:unfolded protein binding"/>
    <property type="evidence" value="ECO:0007669"/>
    <property type="project" value="UniProtKB-UniRule"/>
</dbReference>
<dbReference type="PANTHER" id="PTHR30111:SF1">
    <property type="entry name" value="33 KDA CHAPERONIN"/>
    <property type="match status" value="1"/>
</dbReference>
<feature type="disulfide bond" description="Redox-active" evidence="6">
    <location>
        <begin position="270"/>
        <end position="273"/>
    </location>
</feature>
<dbReference type="Gene3D" id="3.90.1280.10">
    <property type="entry name" value="HSP33 redox switch-like"/>
    <property type="match status" value="1"/>
</dbReference>
<dbReference type="GO" id="GO:0042026">
    <property type="term" value="P:protein refolding"/>
    <property type="evidence" value="ECO:0007669"/>
    <property type="project" value="TreeGrafter"/>
</dbReference>
<dbReference type="Gene3D" id="3.55.30.10">
    <property type="entry name" value="Hsp33 domain"/>
    <property type="match status" value="1"/>
</dbReference>
<dbReference type="HAMAP" id="MF_00117">
    <property type="entry name" value="HslO"/>
    <property type="match status" value="1"/>
</dbReference>
<dbReference type="eggNOG" id="COG1281">
    <property type="taxonomic scope" value="Bacteria"/>
</dbReference>
<dbReference type="Proteomes" id="UP000018227">
    <property type="component" value="Unassembled WGS sequence"/>
</dbReference>
<protein>
    <recommendedName>
        <fullName evidence="6">33 kDa chaperonin</fullName>
    </recommendedName>
    <alternativeName>
        <fullName evidence="6">Heat shock protein 33 homolog</fullName>
        <shortName evidence="6">HSP33</shortName>
    </alternativeName>
</protein>
<keyword evidence="4 6" id="KW-0143">Chaperone</keyword>
<keyword evidence="1 6" id="KW-0963">Cytoplasm</keyword>
<dbReference type="InterPro" id="IPR016154">
    <property type="entry name" value="Heat_shock_Hsp33_C"/>
</dbReference>
<dbReference type="EMBL" id="ACIL03000007">
    <property type="protein sequence ID" value="ESL03935.1"/>
    <property type="molecule type" value="Genomic_DNA"/>
</dbReference>
<dbReference type="GO" id="GO:0005737">
    <property type="term" value="C:cytoplasm"/>
    <property type="evidence" value="ECO:0007669"/>
    <property type="project" value="UniProtKB-SubCell"/>
</dbReference>
<keyword evidence="3 6" id="KW-1015">Disulfide bond</keyword>
<dbReference type="SUPFAM" id="SSF64397">
    <property type="entry name" value="Hsp33 domain"/>
    <property type="match status" value="1"/>
</dbReference>
<gene>
    <name evidence="6" type="primary">hslO</name>
    <name evidence="7" type="ORF">GCWU0000282_001103</name>
</gene>
<evidence type="ECO:0000256" key="6">
    <source>
        <dbReference type="HAMAP-Rule" id="MF_00117"/>
    </source>
</evidence>
<sequence length="293" mass="31666">MKDYVVRAVAAGGEVRAFACTTKNLVEEARLHHDSLPVVTAALGRLLSAGSMMGLMMKGDDDKLTLQIKGDGPIGGLVVTADSKARVKGYAFNPDVDIPLKAEGKLDVGGAIGNGELTVIRDMGLKEPYVGRTKLISGEIAEDLTYYFASSEQVPSVVALGVLVERDYSVKRAGGFIIQLMPGASDATIDAIEKKIPMVTSVTGMLDEDMTPEEILTFILEDLGVEITDKAETSFVCDCNEERVEQVLLSIGAKELTSLYEEDKPVELCCQFCGKKYEFSKEEIGKLIKEGIR</sequence>
<evidence type="ECO:0000256" key="5">
    <source>
        <dbReference type="ARBA" id="ARBA00023284"/>
    </source>
</evidence>
<evidence type="ECO:0000256" key="2">
    <source>
        <dbReference type="ARBA" id="ARBA00022833"/>
    </source>
</evidence>
<dbReference type="Pfam" id="PF01430">
    <property type="entry name" value="HSP33"/>
    <property type="match status" value="1"/>
</dbReference>
<dbReference type="CDD" id="cd00498">
    <property type="entry name" value="Hsp33"/>
    <property type="match status" value="1"/>
</dbReference>
<proteinExistence type="inferred from homology"/>
<dbReference type="RefSeq" id="WP_023353984.1">
    <property type="nucleotide sequence ID" value="NZ_KI535367.1"/>
</dbReference>
<comment type="subcellular location">
    <subcellularLocation>
        <location evidence="6">Cytoplasm</location>
    </subcellularLocation>
</comment>
<comment type="similarity">
    <text evidence="6">Belongs to the HSP33 family.</text>
</comment>
<feature type="disulfide bond" description="Redox-active" evidence="6">
    <location>
        <begin position="237"/>
        <end position="239"/>
    </location>
</feature>
<accession>V2ZAH1</accession>
<evidence type="ECO:0000313" key="7">
    <source>
        <dbReference type="EMBL" id="ESL03935.1"/>
    </source>
</evidence>
<reference evidence="7 8" key="1">
    <citation type="submission" date="2013-06" db="EMBL/GenBank/DDBJ databases">
        <authorList>
            <person name="Weinstock G."/>
            <person name="Sodergren E."/>
            <person name="Clifton S."/>
            <person name="Fulton L."/>
            <person name="Fulton B."/>
            <person name="Courtney L."/>
            <person name="Fronick C."/>
            <person name="Harrison M."/>
            <person name="Strong C."/>
            <person name="Farmer C."/>
            <person name="Delahaunty K."/>
            <person name="Markovic C."/>
            <person name="Hall O."/>
            <person name="Minx P."/>
            <person name="Tomlinson C."/>
            <person name="Mitreva M."/>
            <person name="Nelson J."/>
            <person name="Hou S."/>
            <person name="Wollam A."/>
            <person name="Pepin K.H."/>
            <person name="Johnson M."/>
            <person name="Bhonagiri V."/>
            <person name="Nash W.E."/>
            <person name="Warren W."/>
            <person name="Chinwalla A."/>
            <person name="Mardis E.R."/>
            <person name="Wilson R.K."/>
        </authorList>
    </citation>
    <scope>NUCLEOTIDE SEQUENCE [LARGE SCALE GENOMIC DNA]</scope>
    <source>
        <strain evidence="7 8">ATCC 51271</strain>
    </source>
</reference>
<dbReference type="HOGENOM" id="CLU_054493_1_0_9"/>
<comment type="caution">
    <text evidence="7">The sequence shown here is derived from an EMBL/GenBank/DDBJ whole genome shotgun (WGS) entry which is preliminary data.</text>
</comment>
<keyword evidence="2 6" id="KW-0862">Zinc</keyword>
<dbReference type="PIRSF" id="PIRSF005261">
    <property type="entry name" value="Heat_shock_Hsp33"/>
    <property type="match status" value="1"/>
</dbReference>
<comment type="PTM">
    <text evidence="6">Under oxidizing conditions two disulfide bonds are formed involving the reactive cysteines. Under reducing conditions zinc is bound to the reactive cysteines and the protein is inactive.</text>
</comment>
<comment type="function">
    <text evidence="6">Redox regulated molecular chaperone. Protects both thermally unfolding and oxidatively damaged proteins from irreversible aggregation. Plays an important role in the bacterial defense system toward oxidative stress.</text>
</comment>
<keyword evidence="5 6" id="KW-0676">Redox-active center</keyword>
<dbReference type="InterPro" id="IPR000397">
    <property type="entry name" value="Heat_shock_Hsp33"/>
</dbReference>
<dbReference type="InterPro" id="IPR016153">
    <property type="entry name" value="Heat_shock_Hsp33_N"/>
</dbReference>
<dbReference type="STRING" id="592026.GCWU0000282_001103"/>
<evidence type="ECO:0000256" key="3">
    <source>
        <dbReference type="ARBA" id="ARBA00023157"/>
    </source>
</evidence>
<dbReference type="AlphaFoldDB" id="V2ZAH1"/>
<evidence type="ECO:0000313" key="8">
    <source>
        <dbReference type="Proteomes" id="UP000018227"/>
    </source>
</evidence>
<dbReference type="PANTHER" id="PTHR30111">
    <property type="entry name" value="33 KDA CHAPERONIN"/>
    <property type="match status" value="1"/>
</dbReference>
<keyword evidence="8" id="KW-1185">Reference proteome</keyword>
<dbReference type="SUPFAM" id="SSF118352">
    <property type="entry name" value="HSP33 redox switch-like"/>
    <property type="match status" value="1"/>
</dbReference>
<evidence type="ECO:0000256" key="1">
    <source>
        <dbReference type="ARBA" id="ARBA00022490"/>
    </source>
</evidence>
<organism evidence="7 8">
    <name type="scientific">Catonella morbi ATCC 51271</name>
    <dbReference type="NCBI Taxonomy" id="592026"/>
    <lineage>
        <taxon>Bacteria</taxon>
        <taxon>Bacillati</taxon>
        <taxon>Bacillota</taxon>
        <taxon>Clostridia</taxon>
        <taxon>Lachnospirales</taxon>
        <taxon>Lachnospiraceae</taxon>
        <taxon>Catonella</taxon>
    </lineage>
</organism>